<feature type="compositionally biased region" description="Basic residues" evidence="1">
    <location>
        <begin position="63"/>
        <end position="74"/>
    </location>
</feature>
<feature type="region of interest" description="Disordered" evidence="1">
    <location>
        <begin position="57"/>
        <end position="77"/>
    </location>
</feature>
<accession>A0A0P1AYS9</accession>
<proteinExistence type="predicted"/>
<evidence type="ECO:0000256" key="1">
    <source>
        <dbReference type="SAM" id="MobiDB-lite"/>
    </source>
</evidence>
<dbReference type="GeneID" id="36398319"/>
<protein>
    <submittedName>
        <fullName evidence="2">Uncharacterized protein</fullName>
    </submittedName>
</protein>
<dbReference type="AlphaFoldDB" id="A0A0P1AYS9"/>
<evidence type="ECO:0000313" key="3">
    <source>
        <dbReference type="Proteomes" id="UP000054928"/>
    </source>
</evidence>
<dbReference type="EMBL" id="CCYD01002111">
    <property type="protein sequence ID" value="CEG46657.1"/>
    <property type="molecule type" value="Genomic_DNA"/>
</dbReference>
<sequence>MRPIRGDPSTTGPTQSPTTHRARTRPNEDLTREREVVTRYHRKNACIKFGVDTSTTGTIQGRTTHRARTRPNKKQTREREVVIANHVRMSREQPVQSSVSVRALRARPKAQRHVDPKREAMARYHHKNACEIRCQLSWRSVVVRWCYEESRENGRTGPAGPWARIQIILSQDHRQVVLMAHMKFRAVPTSFDTVMVNHTAPRARPEPSQRFDPIKSARDPKRPYLGPTTAT</sequence>
<dbReference type="RefSeq" id="XP_024583026.1">
    <property type="nucleotide sequence ID" value="XM_024717537.1"/>
</dbReference>
<feature type="compositionally biased region" description="Basic and acidic residues" evidence="1">
    <location>
        <begin position="203"/>
        <end position="222"/>
    </location>
</feature>
<evidence type="ECO:0000313" key="2">
    <source>
        <dbReference type="EMBL" id="CEG46657.1"/>
    </source>
</evidence>
<name>A0A0P1AYS9_PLAHL</name>
<reference evidence="3" key="1">
    <citation type="submission" date="2014-09" db="EMBL/GenBank/DDBJ databases">
        <authorList>
            <person name="Sharma Rahul"/>
            <person name="Thines Marco"/>
        </authorList>
    </citation>
    <scope>NUCLEOTIDE SEQUENCE [LARGE SCALE GENOMIC DNA]</scope>
</reference>
<feature type="compositionally biased region" description="Low complexity" evidence="1">
    <location>
        <begin position="8"/>
        <end position="19"/>
    </location>
</feature>
<dbReference type="Proteomes" id="UP000054928">
    <property type="component" value="Unassembled WGS sequence"/>
</dbReference>
<feature type="region of interest" description="Disordered" evidence="1">
    <location>
        <begin position="91"/>
        <end position="119"/>
    </location>
</feature>
<feature type="compositionally biased region" description="Basic and acidic residues" evidence="1">
    <location>
        <begin position="25"/>
        <end position="34"/>
    </location>
</feature>
<feature type="region of interest" description="Disordered" evidence="1">
    <location>
        <begin position="1"/>
        <end position="34"/>
    </location>
</feature>
<organism evidence="2 3">
    <name type="scientific">Plasmopara halstedii</name>
    <name type="common">Downy mildew of sunflower</name>
    <dbReference type="NCBI Taxonomy" id="4781"/>
    <lineage>
        <taxon>Eukaryota</taxon>
        <taxon>Sar</taxon>
        <taxon>Stramenopiles</taxon>
        <taxon>Oomycota</taxon>
        <taxon>Peronosporomycetes</taxon>
        <taxon>Peronosporales</taxon>
        <taxon>Peronosporaceae</taxon>
        <taxon>Plasmopara</taxon>
    </lineage>
</organism>
<feature type="region of interest" description="Disordered" evidence="1">
    <location>
        <begin position="199"/>
        <end position="231"/>
    </location>
</feature>
<keyword evidence="3" id="KW-1185">Reference proteome</keyword>